<reference evidence="4" key="1">
    <citation type="submission" date="2014-10" db="EMBL/GenBank/DDBJ databases">
        <authorList>
            <person name="King R."/>
        </authorList>
    </citation>
    <scope>NUCLEOTIDE SEQUENCE [LARGE SCALE GENOMIC DNA]</scope>
    <source>
        <strain evidence="4">A3/5</strain>
    </source>
</reference>
<evidence type="ECO:0000256" key="1">
    <source>
        <dbReference type="SAM" id="MobiDB-lite"/>
    </source>
</evidence>
<dbReference type="EMBL" id="LN649231">
    <property type="protein sequence ID" value="CEI69224.1"/>
    <property type="molecule type" value="Genomic_DNA"/>
</dbReference>
<dbReference type="PROSITE" id="PS50097">
    <property type="entry name" value="BTB"/>
    <property type="match status" value="1"/>
</dbReference>
<feature type="region of interest" description="Disordered" evidence="1">
    <location>
        <begin position="121"/>
        <end position="180"/>
    </location>
</feature>
<sequence length="459" mass="51931">MNRFEVPGSVEYHLVEELCTTSTLTSFYNLLGGEHSDISIVCGDHEFKAHRAIVCTQSLWFDVAFTAPAKKRIIRKVEVKGVDPGVFQRFLEFLYTGTYTIEGETPQRDLTTSRTGEIESMLRDHSEQPCSMPSSEVAASDTSSKRPVRRSSRKSHSTADSMDEAPDSDTPMATAASPDSSIPEEILFKTPFPPAMTISLELYNLAHEYKVPALQLLARERFFKAAKARWLSSWEGASWEDTKEFEDVALSLYTSQDGEPMWKVLVLLVQAKTGDDLMKRRMHDVAKEHYDLRAGVEGQEVQGMTDPKTVRQNLQQPACGRLGIPTFHGNALLSEPDQEWQPPAEEVEVPEEEDEEDENNEDGSENSDMNDHQEGKPDIMTMEDVVTIPNREGLRLIAELRDDMKLPLRLYAMAYKYDVPALRLLARNRFYRAAELAWEMAECFPDIAGYAIHSKMVLH</sequence>
<dbReference type="Gene3D" id="3.30.710.10">
    <property type="entry name" value="Potassium Channel Kv1.1, Chain A"/>
    <property type="match status" value="1"/>
</dbReference>
<dbReference type="CDD" id="cd18186">
    <property type="entry name" value="BTB_POZ_ZBTB_KLHL-like"/>
    <property type="match status" value="1"/>
</dbReference>
<dbReference type="SMART" id="SM00225">
    <property type="entry name" value="BTB"/>
    <property type="match status" value="1"/>
</dbReference>
<evidence type="ECO:0000259" key="2">
    <source>
        <dbReference type="PROSITE" id="PS50097"/>
    </source>
</evidence>
<feature type="domain" description="BTB" evidence="2">
    <location>
        <begin position="36"/>
        <end position="103"/>
    </location>
</feature>
<evidence type="ECO:0000313" key="4">
    <source>
        <dbReference type="Proteomes" id="UP000245910"/>
    </source>
</evidence>
<dbReference type="PANTHER" id="PTHR47843">
    <property type="entry name" value="BTB DOMAIN-CONTAINING PROTEIN-RELATED"/>
    <property type="match status" value="1"/>
</dbReference>
<dbReference type="InterPro" id="IPR000210">
    <property type="entry name" value="BTB/POZ_dom"/>
</dbReference>
<dbReference type="SUPFAM" id="SSF54695">
    <property type="entry name" value="POZ domain"/>
    <property type="match status" value="1"/>
</dbReference>
<feature type="region of interest" description="Disordered" evidence="1">
    <location>
        <begin position="326"/>
        <end position="378"/>
    </location>
</feature>
<dbReference type="Proteomes" id="UP000245910">
    <property type="component" value="Chromosome III"/>
</dbReference>
<dbReference type="Pfam" id="PF00651">
    <property type="entry name" value="BTB"/>
    <property type="match status" value="1"/>
</dbReference>
<organism evidence="3 4">
    <name type="scientific">Fusarium venenatum</name>
    <dbReference type="NCBI Taxonomy" id="56646"/>
    <lineage>
        <taxon>Eukaryota</taxon>
        <taxon>Fungi</taxon>
        <taxon>Dikarya</taxon>
        <taxon>Ascomycota</taxon>
        <taxon>Pezizomycotina</taxon>
        <taxon>Sordariomycetes</taxon>
        <taxon>Hypocreomycetidae</taxon>
        <taxon>Hypocreales</taxon>
        <taxon>Nectriaceae</taxon>
        <taxon>Fusarium</taxon>
    </lineage>
</organism>
<feature type="compositionally biased region" description="Acidic residues" evidence="1">
    <location>
        <begin position="345"/>
        <end position="365"/>
    </location>
</feature>
<protein>
    <recommendedName>
        <fullName evidence="2">BTB domain-containing protein</fullName>
    </recommendedName>
</protein>
<proteinExistence type="predicted"/>
<evidence type="ECO:0000313" key="3">
    <source>
        <dbReference type="EMBL" id="CEI69224.1"/>
    </source>
</evidence>
<dbReference type="InterPro" id="IPR011333">
    <property type="entry name" value="SKP1/BTB/POZ_sf"/>
</dbReference>
<keyword evidence="4" id="KW-1185">Reference proteome</keyword>
<feature type="compositionally biased region" description="Basic residues" evidence="1">
    <location>
        <begin position="146"/>
        <end position="156"/>
    </location>
</feature>
<dbReference type="STRING" id="56646.A0A2L2TE17"/>
<name>A0A2L2TE17_9HYPO</name>
<accession>A0A2L2TE17</accession>
<dbReference type="PANTHER" id="PTHR47843:SF5">
    <property type="entry name" value="BTB_POZ DOMAIN PROTEIN"/>
    <property type="match status" value="1"/>
</dbReference>
<dbReference type="AlphaFoldDB" id="A0A2L2TE17"/>